<sequence>MIDVSGHVKNFAAGFTAHWRLDSPAYRPTDTVRAGGVGTTARAAIAFVEGGHRRSATNQRRCGVEALPRARGLRIVWLGAKKGGALLTKPADLCTWSYDGRVGSTWL</sequence>
<keyword evidence="2" id="KW-1185">Reference proteome</keyword>
<organism evidence="3">
    <name type="scientific">Soboliphyme baturini</name>
    <dbReference type="NCBI Taxonomy" id="241478"/>
    <lineage>
        <taxon>Eukaryota</taxon>
        <taxon>Metazoa</taxon>
        <taxon>Ecdysozoa</taxon>
        <taxon>Nematoda</taxon>
        <taxon>Enoplea</taxon>
        <taxon>Dorylaimia</taxon>
        <taxon>Dioctophymatida</taxon>
        <taxon>Dioctophymatoidea</taxon>
        <taxon>Soboliphymatidae</taxon>
        <taxon>Soboliphyme</taxon>
    </lineage>
</organism>
<evidence type="ECO:0000313" key="2">
    <source>
        <dbReference type="Proteomes" id="UP000270296"/>
    </source>
</evidence>
<dbReference type="Proteomes" id="UP000270296">
    <property type="component" value="Unassembled WGS sequence"/>
</dbReference>
<gene>
    <name evidence="1" type="ORF">SBAD_LOCUS366</name>
</gene>
<dbReference type="AlphaFoldDB" id="A0A183I9S2"/>
<proteinExistence type="predicted"/>
<protein>
    <submittedName>
        <fullName evidence="1 3">Uncharacterized protein</fullName>
    </submittedName>
</protein>
<evidence type="ECO:0000313" key="3">
    <source>
        <dbReference type="WBParaSite" id="SBAD_0000038401-mRNA-1"/>
    </source>
</evidence>
<evidence type="ECO:0000313" key="1">
    <source>
        <dbReference type="EMBL" id="VDO82805.1"/>
    </source>
</evidence>
<name>A0A183I9S2_9BILA</name>
<accession>A0A183I9S2</accession>
<reference evidence="3" key="1">
    <citation type="submission" date="2016-06" db="UniProtKB">
        <authorList>
            <consortium name="WormBaseParasite"/>
        </authorList>
    </citation>
    <scope>IDENTIFICATION</scope>
</reference>
<reference evidence="1 2" key="2">
    <citation type="submission" date="2018-11" db="EMBL/GenBank/DDBJ databases">
        <authorList>
            <consortium name="Pathogen Informatics"/>
        </authorList>
    </citation>
    <scope>NUCLEOTIDE SEQUENCE [LARGE SCALE GENOMIC DNA]</scope>
</reference>
<dbReference type="WBParaSite" id="SBAD_0000038401-mRNA-1">
    <property type="protein sequence ID" value="SBAD_0000038401-mRNA-1"/>
    <property type="gene ID" value="SBAD_0000038401"/>
</dbReference>
<dbReference type="EMBL" id="UZAM01000832">
    <property type="protein sequence ID" value="VDO82805.1"/>
    <property type="molecule type" value="Genomic_DNA"/>
</dbReference>